<name>A0A1I1UGX5_9BACT</name>
<proteinExistence type="predicted"/>
<accession>A0A1I1UGX5</accession>
<dbReference type="PROSITE" id="PS51257">
    <property type="entry name" value="PROKAR_LIPOPROTEIN"/>
    <property type="match status" value="1"/>
</dbReference>
<evidence type="ECO:0000313" key="4">
    <source>
        <dbReference type="Proteomes" id="UP000199400"/>
    </source>
</evidence>
<keyword evidence="1" id="KW-0732">Signal</keyword>
<dbReference type="SUPFAM" id="SSF56300">
    <property type="entry name" value="Metallo-dependent phosphatases"/>
    <property type="match status" value="1"/>
</dbReference>
<evidence type="ECO:0000256" key="1">
    <source>
        <dbReference type="ARBA" id="ARBA00022729"/>
    </source>
</evidence>
<gene>
    <name evidence="3" type="ORF">SAMN02745121_01243</name>
</gene>
<dbReference type="RefSeq" id="WP_100792785.1">
    <property type="nucleotide sequence ID" value="NZ_FOMX01000003.1"/>
</dbReference>
<dbReference type="Gene3D" id="1.10.1130.10">
    <property type="entry name" value="Flavocytochrome C3, Chain A"/>
    <property type="match status" value="1"/>
</dbReference>
<dbReference type="InterPro" id="IPR023155">
    <property type="entry name" value="Cyt_c-552/4"/>
</dbReference>
<organism evidence="3 4">
    <name type="scientific">Nannocystis exedens</name>
    <dbReference type="NCBI Taxonomy" id="54"/>
    <lineage>
        <taxon>Bacteria</taxon>
        <taxon>Pseudomonadati</taxon>
        <taxon>Myxococcota</taxon>
        <taxon>Polyangia</taxon>
        <taxon>Nannocystales</taxon>
        <taxon>Nannocystaceae</taxon>
        <taxon>Nannocystis</taxon>
    </lineage>
</organism>
<feature type="domain" description="Cytochrome c-552/4" evidence="2">
    <location>
        <begin position="443"/>
        <end position="510"/>
    </location>
</feature>
<evidence type="ECO:0000313" key="3">
    <source>
        <dbReference type="EMBL" id="SFD70112.1"/>
    </source>
</evidence>
<dbReference type="EMBL" id="FOMX01000003">
    <property type="protein sequence ID" value="SFD70112.1"/>
    <property type="molecule type" value="Genomic_DNA"/>
</dbReference>
<dbReference type="Gene3D" id="3.60.21.10">
    <property type="match status" value="1"/>
</dbReference>
<keyword evidence="4" id="KW-1185">Reference proteome</keyword>
<dbReference type="InterPro" id="IPR051829">
    <property type="entry name" value="Multiheme_Cytochr_ET"/>
</dbReference>
<dbReference type="InterPro" id="IPR036280">
    <property type="entry name" value="Multihaem_cyt_sf"/>
</dbReference>
<dbReference type="STRING" id="54.SAMN02745121_01243"/>
<dbReference type="Pfam" id="PF13435">
    <property type="entry name" value="Cytochrome_C554"/>
    <property type="match status" value="1"/>
</dbReference>
<dbReference type="PANTHER" id="PTHR35038:SF8">
    <property type="entry name" value="C-TYPE POLYHEME CYTOCHROME OMCC"/>
    <property type="match status" value="1"/>
</dbReference>
<sequence length="596" mass="61593">MPISPPRAAGLAALGPRPRALAGLTALVTSAILACATCGSPGSGPAKTGSVEPPAAPPRLTVDLVAFARVMGAVAPCGCTTEPLGGLQYVFGYLGHDIDPQRRLVVEPGGLLIPDPKGPEAPHDEAAWAQAYQRAGALQERFASLGGSLVAGVGANDLSSPLAQEALKRWPLPRVLANSRAFDELGVVPHRVVDIPGTDGKPALQLGVTAVHEPSPEAVKLLGPLEPTTSAAKREVAAMRAAGADVVIVLVHGTRAAAVDVAEGVPGADLVVTGIPEGTEKARLGAPATRVGHGWVLEPGDQAQTLTHVRLSIDPSALAALPGPDAWKVQPSAEVQAKELERLDARLTKFRADPAADPGYIARLEQERAALAASLANEAAPTGAVAVTFEQQKITCKLPVDAAGAEALRSYDAWVATQNQQRFAGVKPPPPAKGQASYIGGEQCSACHDAAEKHWATTRHAGAYETLVKVNKQFDLSCVGCHVTGFRQPGGSEVVEVAGLEDVQCEVCHGPGSIHAETPEKAGKAFGIRREAAVDVCLGCHTAEHSDTFNYEAYLRDVLGAGHGEGRRALLGDGPTGRELRAAGLEKAGGACPKQM</sequence>
<dbReference type="Proteomes" id="UP000199400">
    <property type="component" value="Unassembled WGS sequence"/>
</dbReference>
<dbReference type="PANTHER" id="PTHR35038">
    <property type="entry name" value="DISSIMILATORY SULFITE REDUCTASE SIRA"/>
    <property type="match status" value="1"/>
</dbReference>
<dbReference type="InterPro" id="IPR029052">
    <property type="entry name" value="Metallo-depent_PP-like"/>
</dbReference>
<protein>
    <submittedName>
        <fullName evidence="3">Cytochrome c554 and c-prime</fullName>
    </submittedName>
</protein>
<evidence type="ECO:0000259" key="2">
    <source>
        <dbReference type="Pfam" id="PF13435"/>
    </source>
</evidence>
<reference evidence="4" key="1">
    <citation type="submission" date="2016-10" db="EMBL/GenBank/DDBJ databases">
        <authorList>
            <person name="Varghese N."/>
            <person name="Submissions S."/>
        </authorList>
    </citation>
    <scope>NUCLEOTIDE SEQUENCE [LARGE SCALE GENOMIC DNA]</scope>
    <source>
        <strain evidence="4">ATCC 25963</strain>
    </source>
</reference>
<dbReference type="SUPFAM" id="SSF48695">
    <property type="entry name" value="Multiheme cytochromes"/>
    <property type="match status" value="1"/>
</dbReference>
<dbReference type="AlphaFoldDB" id="A0A1I1UGX5"/>